<organism evidence="6 7">
    <name type="scientific">Pachysolen tannophilus NRRL Y-2460</name>
    <dbReference type="NCBI Taxonomy" id="669874"/>
    <lineage>
        <taxon>Eukaryota</taxon>
        <taxon>Fungi</taxon>
        <taxon>Dikarya</taxon>
        <taxon>Ascomycota</taxon>
        <taxon>Saccharomycotina</taxon>
        <taxon>Pichiomycetes</taxon>
        <taxon>Pachysolenaceae</taxon>
        <taxon>Pachysolen</taxon>
    </lineage>
</organism>
<dbReference type="SUPFAM" id="SSF54001">
    <property type="entry name" value="Cysteine proteinases"/>
    <property type="match status" value="1"/>
</dbReference>
<comment type="similarity">
    <text evidence="1">Belongs to the transglutaminase-like superfamily. PNGase family.</text>
</comment>
<keyword evidence="7" id="KW-1185">Reference proteome</keyword>
<evidence type="ECO:0000313" key="7">
    <source>
        <dbReference type="Proteomes" id="UP000094236"/>
    </source>
</evidence>
<dbReference type="Gene3D" id="2.20.25.10">
    <property type="match status" value="1"/>
</dbReference>
<dbReference type="GO" id="GO:0005634">
    <property type="term" value="C:nucleus"/>
    <property type="evidence" value="ECO:0007669"/>
    <property type="project" value="EnsemblFungi"/>
</dbReference>
<dbReference type="GO" id="GO:0120125">
    <property type="term" value="C:PNGase complex"/>
    <property type="evidence" value="ECO:0007669"/>
    <property type="project" value="EnsemblFungi"/>
</dbReference>
<dbReference type="SMART" id="SM00460">
    <property type="entry name" value="TGc"/>
    <property type="match status" value="1"/>
</dbReference>
<dbReference type="InterPro" id="IPR050883">
    <property type="entry name" value="PNGase"/>
</dbReference>
<proteinExistence type="inferred from homology"/>
<evidence type="ECO:0000256" key="1">
    <source>
        <dbReference type="ARBA" id="ARBA00009390"/>
    </source>
</evidence>
<accession>A0A1E4TXU0</accession>
<evidence type="ECO:0000256" key="3">
    <source>
        <dbReference type="ARBA" id="ARBA00022833"/>
    </source>
</evidence>
<dbReference type="GO" id="GO:0097466">
    <property type="term" value="P:ubiquitin-dependent glycoprotein ERAD pathway"/>
    <property type="evidence" value="ECO:0007669"/>
    <property type="project" value="EnsemblFungi"/>
</dbReference>
<name>A0A1E4TXU0_PACTA</name>
<evidence type="ECO:0000259" key="5">
    <source>
        <dbReference type="SMART" id="SM00460"/>
    </source>
</evidence>
<dbReference type="AlphaFoldDB" id="A0A1E4TXU0"/>
<evidence type="ECO:0000256" key="4">
    <source>
        <dbReference type="ARBA" id="ARBA00032858"/>
    </source>
</evidence>
<reference evidence="7" key="1">
    <citation type="submission" date="2016-05" db="EMBL/GenBank/DDBJ databases">
        <title>Comparative genomics of biotechnologically important yeasts.</title>
        <authorList>
            <consortium name="DOE Joint Genome Institute"/>
            <person name="Riley R."/>
            <person name="Haridas S."/>
            <person name="Wolfe K.H."/>
            <person name="Lopes M.R."/>
            <person name="Hittinger C.T."/>
            <person name="Goker M."/>
            <person name="Salamov A."/>
            <person name="Wisecaver J."/>
            <person name="Long T.M."/>
            <person name="Aerts A.L."/>
            <person name="Barry K."/>
            <person name="Choi C."/>
            <person name="Clum A."/>
            <person name="Coughlan A.Y."/>
            <person name="Deshpande S."/>
            <person name="Douglass A.P."/>
            <person name="Hanson S.J."/>
            <person name="Klenk H.-P."/>
            <person name="Labutti K."/>
            <person name="Lapidus A."/>
            <person name="Lindquist E."/>
            <person name="Lipzen A."/>
            <person name="Meier-Kolthoff J.P."/>
            <person name="Ohm R.A."/>
            <person name="Otillar R.P."/>
            <person name="Pangilinan J."/>
            <person name="Peng Y."/>
            <person name="Rokas A."/>
            <person name="Rosa C.A."/>
            <person name="Scheuner C."/>
            <person name="Sibirny A.A."/>
            <person name="Slot J.C."/>
            <person name="Stielow J.B."/>
            <person name="Sun H."/>
            <person name="Kurtzman C.P."/>
            <person name="Blackwell M."/>
            <person name="Grigoriev I.V."/>
            <person name="Jeffries T.W."/>
        </authorList>
    </citation>
    <scope>NUCLEOTIDE SEQUENCE [LARGE SCALE GENOMIC DNA]</scope>
    <source>
        <strain evidence="7">NRRL Y-2460</strain>
    </source>
</reference>
<dbReference type="InterPro" id="IPR018325">
    <property type="entry name" value="Rad4/PNGase_transGLS-fold"/>
</dbReference>
<gene>
    <name evidence="6" type="ORF">PACTADRAFT_48380</name>
</gene>
<dbReference type="OrthoDB" id="409136at2759"/>
<keyword evidence="2" id="KW-0479">Metal-binding</keyword>
<protein>
    <recommendedName>
        <fullName evidence="4">Peptide:N-glycanase 1</fullName>
    </recommendedName>
</protein>
<dbReference type="PANTHER" id="PTHR12143">
    <property type="entry name" value="PEPTIDE N-GLYCANASE PNGASE -RELATED"/>
    <property type="match status" value="1"/>
</dbReference>
<dbReference type="Pfam" id="PF03835">
    <property type="entry name" value="Rad4"/>
    <property type="match status" value="1"/>
</dbReference>
<evidence type="ECO:0000313" key="6">
    <source>
        <dbReference type="EMBL" id="ODV96544.1"/>
    </source>
</evidence>
<dbReference type="PANTHER" id="PTHR12143:SF19">
    <property type="entry name" value="PEPTIDE-N(4)-(N-ACETYL-BETA-GLUCOSAMINYL)ASPARAGINE AMIDASE"/>
    <property type="match status" value="1"/>
</dbReference>
<evidence type="ECO:0000256" key="2">
    <source>
        <dbReference type="ARBA" id="ARBA00022723"/>
    </source>
</evidence>
<dbReference type="STRING" id="669874.A0A1E4TXU0"/>
<sequence>MNMEIPRERLAELATTLRMEFINSEKRRIQKFLDENSRIFELTRTNSLVRSVVNLSLNVLPTYKDTFNQEKALDVLDYNIYSNVDKRELEGKQKGEENGGNKLGYTDYLVLELLRWFKEEFFTWINKPPCEICFNNDQNKIQLIRHVAPSNANELNGKTSVVEIYKCLKCSSEIRFPRYNNVATLLDTRKGRCGEWNNCFLIFLNALNIKSRYLWNQEDHVWCEYYSESMGRWIHIDCCENSFDNPLLYNRGWGKKMSYVIAIGDDYIIDVSDKYIQIENNKISRNKISEADLKKFINCFNFKKWLNLKDDEKFYKIFCNYNIELRQLQNKDNNSTATSSLKFLKPRESGKGLWTKQRGEDGSS</sequence>
<dbReference type="GO" id="GO:0046872">
    <property type="term" value="F:metal ion binding"/>
    <property type="evidence" value="ECO:0007669"/>
    <property type="project" value="UniProtKB-KW"/>
</dbReference>
<dbReference type="GO" id="GO:0000224">
    <property type="term" value="F:peptide-N4-(N-acetyl-beta-glucosaminyl)asparagine amidase activity"/>
    <property type="evidence" value="ECO:0007669"/>
    <property type="project" value="EnsemblFungi"/>
</dbReference>
<dbReference type="Proteomes" id="UP000094236">
    <property type="component" value="Unassembled WGS sequence"/>
</dbReference>
<dbReference type="InterPro" id="IPR038765">
    <property type="entry name" value="Papain-like_cys_pep_sf"/>
</dbReference>
<dbReference type="InterPro" id="IPR002931">
    <property type="entry name" value="Transglutaminase-like"/>
</dbReference>
<dbReference type="Gene3D" id="3.10.620.30">
    <property type="match status" value="1"/>
</dbReference>
<dbReference type="EMBL" id="KV454012">
    <property type="protein sequence ID" value="ODV96544.1"/>
    <property type="molecule type" value="Genomic_DNA"/>
</dbReference>
<dbReference type="GO" id="GO:0005829">
    <property type="term" value="C:cytosol"/>
    <property type="evidence" value="ECO:0007669"/>
    <property type="project" value="EnsemblFungi"/>
</dbReference>
<dbReference type="GO" id="GO:0006515">
    <property type="term" value="P:protein quality control for misfolded or incompletely synthesized proteins"/>
    <property type="evidence" value="ECO:0007669"/>
    <property type="project" value="EnsemblFungi"/>
</dbReference>
<keyword evidence="3" id="KW-0862">Zinc</keyword>
<feature type="domain" description="Transglutaminase-like" evidence="5">
    <location>
        <begin position="185"/>
        <end position="240"/>
    </location>
</feature>